<dbReference type="Pfam" id="PF03476">
    <property type="entry name" value="MOSC_N"/>
    <property type="match status" value="1"/>
</dbReference>
<dbReference type="GO" id="GO:0006777">
    <property type="term" value="P:Mo-molybdopterin cofactor biosynthetic process"/>
    <property type="evidence" value="ECO:0007669"/>
    <property type="project" value="UniProtKB-UniRule"/>
</dbReference>
<dbReference type="PANTHER" id="PTHR14237">
    <property type="entry name" value="MOLYBDOPTERIN COFACTOR SULFURASE MOSC"/>
    <property type="match status" value="1"/>
</dbReference>
<evidence type="ECO:0000259" key="5">
    <source>
        <dbReference type="PROSITE" id="PS51340"/>
    </source>
</evidence>
<dbReference type="SUPFAM" id="SSF50800">
    <property type="entry name" value="PK beta-barrel domain-like"/>
    <property type="match status" value="1"/>
</dbReference>
<evidence type="ECO:0000256" key="1">
    <source>
        <dbReference type="ARBA" id="ARBA00022679"/>
    </source>
</evidence>
<dbReference type="InterPro" id="IPR000192">
    <property type="entry name" value="Aminotrans_V_dom"/>
</dbReference>
<keyword evidence="6" id="KW-1185">Reference proteome</keyword>
<proteinExistence type="inferred from homology"/>
<comment type="function">
    <text evidence="4">Sulfurates the molybdenum cofactor. Sulfation of molybdenum is essential for xanthine dehydrogenase (XDH) and aldehyde oxidase (ADO) enzymes in which molybdenum cofactor is liganded by 1 oxygen and 1 sulfur atom in active form.</text>
</comment>
<dbReference type="Pfam" id="PF03473">
    <property type="entry name" value="MOSC"/>
    <property type="match status" value="1"/>
</dbReference>
<comment type="similarity">
    <text evidence="4">Belongs to the class-V pyridoxal-phosphate-dependent aminotransferase family. MOCOS subfamily.</text>
</comment>
<reference evidence="7" key="1">
    <citation type="submission" date="2019-12" db="UniProtKB">
        <authorList>
            <consortium name="WormBaseParasite"/>
        </authorList>
    </citation>
    <scope>IDENTIFICATION</scope>
</reference>
<dbReference type="InterPro" id="IPR015424">
    <property type="entry name" value="PyrdxlP-dep_Trfase"/>
</dbReference>
<keyword evidence="2 4" id="KW-0663">Pyridoxal phosphate</keyword>
<dbReference type="HAMAP" id="MF_03050">
    <property type="entry name" value="MOCOS"/>
    <property type="match status" value="1"/>
</dbReference>
<dbReference type="Pfam" id="PF00266">
    <property type="entry name" value="Aminotran_5"/>
    <property type="match status" value="2"/>
</dbReference>
<dbReference type="GO" id="GO:0030170">
    <property type="term" value="F:pyridoxal phosphate binding"/>
    <property type="evidence" value="ECO:0007669"/>
    <property type="project" value="UniProtKB-UniRule"/>
</dbReference>
<feature type="domain" description="MOSC" evidence="5">
    <location>
        <begin position="681"/>
        <end position="828"/>
    </location>
</feature>
<dbReference type="Proteomes" id="UP000046395">
    <property type="component" value="Unassembled WGS sequence"/>
</dbReference>
<feature type="active site" evidence="4">
    <location>
        <position position="472"/>
    </location>
</feature>
<dbReference type="Gene3D" id="3.90.1150.10">
    <property type="entry name" value="Aspartate Aminotransferase, domain 1"/>
    <property type="match status" value="1"/>
</dbReference>
<dbReference type="InterPro" id="IPR015422">
    <property type="entry name" value="PyrdxlP-dep_Trfase_small"/>
</dbReference>
<dbReference type="SUPFAM" id="SSF53383">
    <property type="entry name" value="PLP-dependent transferases"/>
    <property type="match status" value="1"/>
</dbReference>
<dbReference type="PROSITE" id="PS51340">
    <property type="entry name" value="MOSC"/>
    <property type="match status" value="1"/>
</dbReference>
<dbReference type="EC" id="2.8.1.9" evidence="4"/>
<dbReference type="InterPro" id="IPR011037">
    <property type="entry name" value="Pyrv_Knase-like_insert_dom_sf"/>
</dbReference>
<dbReference type="InterPro" id="IPR028886">
    <property type="entry name" value="MoCo_sulfurase"/>
</dbReference>
<name>A0A5S6Q7F6_TRIMR</name>
<dbReference type="Gene3D" id="3.40.640.10">
    <property type="entry name" value="Type I PLP-dependent aspartate aminotransferase-like (Major domain)"/>
    <property type="match status" value="1"/>
</dbReference>
<evidence type="ECO:0000256" key="2">
    <source>
        <dbReference type="ARBA" id="ARBA00022898"/>
    </source>
</evidence>
<dbReference type="SUPFAM" id="SSF141673">
    <property type="entry name" value="MOSC N-terminal domain-like"/>
    <property type="match status" value="1"/>
</dbReference>
<organism evidence="6 7">
    <name type="scientific">Trichuris muris</name>
    <name type="common">Mouse whipworm</name>
    <dbReference type="NCBI Taxonomy" id="70415"/>
    <lineage>
        <taxon>Eukaryota</taxon>
        <taxon>Metazoa</taxon>
        <taxon>Ecdysozoa</taxon>
        <taxon>Nematoda</taxon>
        <taxon>Enoplea</taxon>
        <taxon>Dorylaimia</taxon>
        <taxon>Trichinellida</taxon>
        <taxon>Trichuridae</taxon>
        <taxon>Trichuris</taxon>
    </lineage>
</organism>
<dbReference type="GO" id="GO:0030151">
    <property type="term" value="F:molybdenum ion binding"/>
    <property type="evidence" value="ECO:0007669"/>
    <property type="project" value="UniProtKB-UniRule"/>
</dbReference>
<accession>A0A5S6Q7F6</accession>
<feature type="modified residue" description="N6-(pyridoxal phosphate)lysine" evidence="4">
    <location>
        <position position="313"/>
    </location>
</feature>
<dbReference type="STRING" id="70415.A0A5S6Q7F6"/>
<dbReference type="InterPro" id="IPR005303">
    <property type="entry name" value="MOCOS_middle"/>
</dbReference>
<sequence length="829" mass="93451">MLSVVDPSGNSMQLRVSLNHPHSFSYRTYNLKPEHYKTVKRSQLLSFVVHLHIRLSMSSKRCQVLEEMDLNSTAAPVETYLDHAAATEFTDDQVQAFLSDLAVNRYGNPHSLNSRGLLTAARVDQIRQRILNHFGTTSEHYAVVFTSNCSAALKMVAESFIWTRCELCKDGSGENSGDRSFFSDDWYKRVRIGGPCLMYTQDNHTSVVGMRMYALKQNVAVYVADEKSLTSSMESADPNQTSVQCDCSALFVYPGQSNFCGRRYPLEWSDQVRGGALGPQRWYICLDAAALAPTRRLHLGDDGPDFVGISFYKMFGFPTGLGALLVLRRSANVLKRPYFGGGTAKIYSSTCDYFHPRDEIEKKFEDGTLAYQLVIALKHGFDEFEKAGGIDIVGQRVFQLAKRAYDGLLNLRHHNGTQVARVYCESKFRSPKEQGGTVAFNLTRSNGRWVGFSEVDRMARAYDIQLRAGCFCNQGACQLAFGLTDSQAMSLYQEDIKRCGDQVDIVNGIPLGAVRISLGWTSVDEDVSKFLAFIEECFVEKAPLEELNHNFHRVVIEESQQRELELEKIFVYPIKSCRPVEITDQWPLGKHGLWLDRKWMMTDSYGVPLKLDRNAALSEIHLVIDLSKLWLFDGKMLKRTWVPISMPCVGSHCARQYEVCNRKEKADDCGDRVALWLDEVLKSQGTRLVQSSSSEHGLTNQAQYLLLNRASIRRLLEEMQRDTCCRLNEEDLIARFRANLVIQGAEPFEEETWNQVRIGSVLFNCVGRCQRCAVIAVDPKTGAKAPDIVKHLRMLRGNEFTFGVYLEAEEQQGIAGSLLRVGDAVVGIV</sequence>
<comment type="catalytic activity">
    <reaction evidence="4">
        <text>Mo-molybdopterin + L-cysteine + AH2 = thio-Mo-molybdopterin + L-alanine + A + H2O</text>
        <dbReference type="Rhea" id="RHEA:42636"/>
        <dbReference type="ChEBI" id="CHEBI:13193"/>
        <dbReference type="ChEBI" id="CHEBI:15377"/>
        <dbReference type="ChEBI" id="CHEBI:17499"/>
        <dbReference type="ChEBI" id="CHEBI:35235"/>
        <dbReference type="ChEBI" id="CHEBI:57972"/>
        <dbReference type="ChEBI" id="CHEBI:71302"/>
        <dbReference type="ChEBI" id="CHEBI:82685"/>
        <dbReference type="EC" id="2.8.1.9"/>
    </reaction>
</comment>
<dbReference type="WBParaSite" id="TMUE_1000003241.1">
    <property type="protein sequence ID" value="TMUE_1000003241.1"/>
    <property type="gene ID" value="WBGene00298657"/>
</dbReference>
<evidence type="ECO:0000256" key="4">
    <source>
        <dbReference type="HAMAP-Rule" id="MF_03050"/>
    </source>
</evidence>
<dbReference type="GO" id="GO:0008265">
    <property type="term" value="F:molybdenum cofactor sulfurtransferase activity"/>
    <property type="evidence" value="ECO:0007669"/>
    <property type="project" value="UniProtKB-UniRule"/>
</dbReference>
<dbReference type="InterPro" id="IPR015421">
    <property type="entry name" value="PyrdxlP-dep_Trfase_major"/>
</dbReference>
<comment type="cofactor">
    <cofactor evidence="4">
        <name>pyridoxal 5'-phosphate</name>
        <dbReference type="ChEBI" id="CHEBI:597326"/>
    </cofactor>
</comment>
<dbReference type="InterPro" id="IPR005302">
    <property type="entry name" value="MoCF_Sase_C"/>
</dbReference>
<dbReference type="AlphaFoldDB" id="A0A5S6Q7F6"/>
<evidence type="ECO:0000256" key="3">
    <source>
        <dbReference type="ARBA" id="ARBA00023150"/>
    </source>
</evidence>
<protein>
    <recommendedName>
        <fullName evidence="4">Molybdenum cofactor sulfurase</fullName>
        <shortName evidence="4">MCS</shortName>
        <shortName evidence="4">MOS</shortName>
        <shortName evidence="4">MoCo sulfurase</shortName>
        <ecNumber evidence="4">2.8.1.9</ecNumber>
    </recommendedName>
    <alternativeName>
        <fullName evidence="4">Molybdenum cofactor sulfurtransferase</fullName>
    </alternativeName>
</protein>
<dbReference type="GO" id="GO:0016829">
    <property type="term" value="F:lyase activity"/>
    <property type="evidence" value="ECO:0007669"/>
    <property type="project" value="UniProtKB-UniRule"/>
</dbReference>
<evidence type="ECO:0000313" key="6">
    <source>
        <dbReference type="Proteomes" id="UP000046395"/>
    </source>
</evidence>
<keyword evidence="1 4" id="KW-0808">Transferase</keyword>
<keyword evidence="3 4" id="KW-0501">Molybdenum cofactor biosynthesis</keyword>
<evidence type="ECO:0000313" key="7">
    <source>
        <dbReference type="WBParaSite" id="TMUE_1000003241.1"/>
    </source>
</evidence>
<dbReference type="PANTHER" id="PTHR14237:SF80">
    <property type="entry name" value="MOLYBDENUM COFACTOR SULFURASE"/>
    <property type="match status" value="1"/>
</dbReference>